<evidence type="ECO:0000256" key="1">
    <source>
        <dbReference type="ARBA" id="ARBA00009437"/>
    </source>
</evidence>
<accession>A0A9D1R7Q8</accession>
<evidence type="ECO:0000256" key="3">
    <source>
        <dbReference type="ARBA" id="ARBA00023125"/>
    </source>
</evidence>
<dbReference type="Gene3D" id="3.40.190.10">
    <property type="entry name" value="Periplasmic binding protein-like II"/>
    <property type="match status" value="2"/>
</dbReference>
<dbReference type="EMBL" id="DXGF01000012">
    <property type="protein sequence ID" value="HIW82819.1"/>
    <property type="molecule type" value="Genomic_DNA"/>
</dbReference>
<evidence type="ECO:0000259" key="5">
    <source>
        <dbReference type="PROSITE" id="PS50931"/>
    </source>
</evidence>
<evidence type="ECO:0000256" key="2">
    <source>
        <dbReference type="ARBA" id="ARBA00023015"/>
    </source>
</evidence>
<dbReference type="InterPro" id="IPR036388">
    <property type="entry name" value="WH-like_DNA-bd_sf"/>
</dbReference>
<keyword evidence="3" id="KW-0238">DNA-binding</keyword>
<dbReference type="InterPro" id="IPR047788">
    <property type="entry name" value="LysR-like_Sec_metab"/>
</dbReference>
<evidence type="ECO:0000313" key="6">
    <source>
        <dbReference type="EMBL" id="HIW82819.1"/>
    </source>
</evidence>
<dbReference type="InterPro" id="IPR000847">
    <property type="entry name" value="LysR_HTH_N"/>
</dbReference>
<evidence type="ECO:0000256" key="4">
    <source>
        <dbReference type="ARBA" id="ARBA00023163"/>
    </source>
</evidence>
<proteinExistence type="inferred from homology"/>
<dbReference type="FunFam" id="1.10.10.10:FF:000001">
    <property type="entry name" value="LysR family transcriptional regulator"/>
    <property type="match status" value="1"/>
</dbReference>
<dbReference type="Gene3D" id="1.10.10.10">
    <property type="entry name" value="Winged helix-like DNA-binding domain superfamily/Winged helix DNA-binding domain"/>
    <property type="match status" value="1"/>
</dbReference>
<dbReference type="SUPFAM" id="SSF53850">
    <property type="entry name" value="Periplasmic binding protein-like II"/>
    <property type="match status" value="1"/>
</dbReference>
<dbReference type="PANTHER" id="PTHR30126">
    <property type="entry name" value="HTH-TYPE TRANSCRIPTIONAL REGULATOR"/>
    <property type="match status" value="1"/>
</dbReference>
<dbReference type="GO" id="GO:0000976">
    <property type="term" value="F:transcription cis-regulatory region binding"/>
    <property type="evidence" value="ECO:0007669"/>
    <property type="project" value="TreeGrafter"/>
</dbReference>
<reference evidence="6" key="2">
    <citation type="submission" date="2021-04" db="EMBL/GenBank/DDBJ databases">
        <authorList>
            <person name="Gilroy R."/>
        </authorList>
    </citation>
    <scope>NUCLEOTIDE SEQUENCE</scope>
    <source>
        <strain evidence="6">ChiSxjej1B13-11762</strain>
    </source>
</reference>
<name>A0A9D1R7Q8_9FIRM</name>
<dbReference type="PROSITE" id="PS50931">
    <property type="entry name" value="HTH_LYSR"/>
    <property type="match status" value="1"/>
</dbReference>
<dbReference type="Pfam" id="PF00126">
    <property type="entry name" value="HTH_1"/>
    <property type="match status" value="1"/>
</dbReference>
<evidence type="ECO:0000313" key="7">
    <source>
        <dbReference type="Proteomes" id="UP000824263"/>
    </source>
</evidence>
<organism evidence="6 7">
    <name type="scientific">Candidatus Dorea gallistercoris</name>
    <dbReference type="NCBI Taxonomy" id="2838542"/>
    <lineage>
        <taxon>Bacteria</taxon>
        <taxon>Bacillati</taxon>
        <taxon>Bacillota</taxon>
        <taxon>Clostridia</taxon>
        <taxon>Lachnospirales</taxon>
        <taxon>Lachnospiraceae</taxon>
        <taxon>Dorea</taxon>
    </lineage>
</organism>
<dbReference type="Pfam" id="PF03466">
    <property type="entry name" value="LysR_substrate"/>
    <property type="match status" value="1"/>
</dbReference>
<reference evidence="6" key="1">
    <citation type="journal article" date="2021" name="PeerJ">
        <title>Extensive microbial diversity within the chicken gut microbiome revealed by metagenomics and culture.</title>
        <authorList>
            <person name="Gilroy R."/>
            <person name="Ravi A."/>
            <person name="Getino M."/>
            <person name="Pursley I."/>
            <person name="Horton D.L."/>
            <person name="Alikhan N.F."/>
            <person name="Baker D."/>
            <person name="Gharbi K."/>
            <person name="Hall N."/>
            <person name="Watson M."/>
            <person name="Adriaenssens E.M."/>
            <person name="Foster-Nyarko E."/>
            <person name="Jarju S."/>
            <person name="Secka A."/>
            <person name="Antonio M."/>
            <person name="Oren A."/>
            <person name="Chaudhuri R.R."/>
            <person name="La Ragione R."/>
            <person name="Hildebrand F."/>
            <person name="Pallen M.J."/>
        </authorList>
    </citation>
    <scope>NUCLEOTIDE SEQUENCE</scope>
    <source>
        <strain evidence="6">ChiSxjej1B13-11762</strain>
    </source>
</reference>
<feature type="domain" description="HTH lysR-type" evidence="5">
    <location>
        <begin position="1"/>
        <end position="58"/>
    </location>
</feature>
<protein>
    <submittedName>
        <fullName evidence="6">LysR family transcriptional regulator</fullName>
    </submittedName>
</protein>
<dbReference type="PRINTS" id="PR00039">
    <property type="entry name" value="HTHLYSR"/>
</dbReference>
<dbReference type="GO" id="GO:0003700">
    <property type="term" value="F:DNA-binding transcription factor activity"/>
    <property type="evidence" value="ECO:0007669"/>
    <property type="project" value="InterPro"/>
</dbReference>
<dbReference type="SUPFAM" id="SSF46785">
    <property type="entry name" value="Winged helix' DNA-binding domain"/>
    <property type="match status" value="1"/>
</dbReference>
<comment type="caution">
    <text evidence="6">The sequence shown here is derived from an EMBL/GenBank/DDBJ whole genome shotgun (WGS) entry which is preliminary data.</text>
</comment>
<gene>
    <name evidence="6" type="ORF">H9873_00620</name>
</gene>
<dbReference type="InterPro" id="IPR005119">
    <property type="entry name" value="LysR_subst-bd"/>
</dbReference>
<keyword evidence="2" id="KW-0805">Transcription regulation</keyword>
<dbReference type="PANTHER" id="PTHR30126:SF64">
    <property type="entry name" value="HTH-TYPE TRANSCRIPTIONAL REGULATOR CITR"/>
    <property type="match status" value="1"/>
</dbReference>
<keyword evidence="4" id="KW-0804">Transcription</keyword>
<dbReference type="NCBIfam" id="NF040786">
    <property type="entry name" value="LysR_Sec_metab"/>
    <property type="match status" value="1"/>
</dbReference>
<dbReference type="AlphaFoldDB" id="A0A9D1R7Q8"/>
<comment type="similarity">
    <text evidence="1">Belongs to the LysR transcriptional regulatory family.</text>
</comment>
<sequence length="303" mass="34236">MRLEYIESFISVVNCKSFSRAAKQTFLSQPTISTHIKHLESELGVQLLVRSTKDVVLSEAGLIFYPYAVRLLETQKEALAQLDKRESEVRGSVTVAASSVPCNYILPQFLKYSRQIYPELCYRLSEGDSDKVIQSVLRFEADLGVGSIISANEKCMQIPLIQDQIVLVAPNTVEYQDLNGRFPPERLKKETFVVREIGSGTKQAAESIERSLGIQDIPVRTVLQVESSEMVKRGVEQGLGVAFISNLAVSEDIAQGKLLKFEFPEVKTARQIYLMYHRDRVMTYPISSVIKILRQYCQSIFKL</sequence>
<dbReference type="Proteomes" id="UP000824263">
    <property type="component" value="Unassembled WGS sequence"/>
</dbReference>
<dbReference type="InterPro" id="IPR036390">
    <property type="entry name" value="WH_DNA-bd_sf"/>
</dbReference>